<dbReference type="PANTHER" id="PTHR11046">
    <property type="entry name" value="OLIGORIBONUCLEASE, MITOCHONDRIAL"/>
    <property type="match status" value="1"/>
</dbReference>
<protein>
    <recommendedName>
        <fullName evidence="5">Oligoribonuclease</fullName>
        <ecNumber evidence="5">3.1.-.-</ecNumber>
    </recommendedName>
</protein>
<dbReference type="Pfam" id="PF00929">
    <property type="entry name" value="RNase_T"/>
    <property type="match status" value="1"/>
</dbReference>
<dbReference type="PANTHER" id="PTHR11046:SF0">
    <property type="entry name" value="OLIGORIBONUCLEASE, MITOCHONDRIAL"/>
    <property type="match status" value="1"/>
</dbReference>
<evidence type="ECO:0000256" key="3">
    <source>
        <dbReference type="ARBA" id="ARBA00022801"/>
    </source>
</evidence>
<evidence type="ECO:0000313" key="9">
    <source>
        <dbReference type="Proteomes" id="UP000321155"/>
    </source>
</evidence>
<comment type="caution">
    <text evidence="8">The sequence shown here is derived from an EMBL/GenBank/DDBJ whole genome shotgun (WGS) entry which is preliminary data.</text>
</comment>
<dbReference type="EMBL" id="BJZR01000075">
    <property type="protein sequence ID" value="GEO92988.1"/>
    <property type="molecule type" value="Genomic_DNA"/>
</dbReference>
<evidence type="ECO:0000256" key="4">
    <source>
        <dbReference type="ARBA" id="ARBA00022839"/>
    </source>
</evidence>
<dbReference type="SMART" id="SM00479">
    <property type="entry name" value="EXOIII"/>
    <property type="match status" value="1"/>
</dbReference>
<comment type="similarity">
    <text evidence="1 5">Belongs to the oligoribonuclease family.</text>
</comment>
<dbReference type="HAMAP" id="MF_00045">
    <property type="entry name" value="Oligoribonuclease"/>
    <property type="match status" value="1"/>
</dbReference>
<keyword evidence="3 5" id="KW-0378">Hydrolase</keyword>
<evidence type="ECO:0000313" key="8">
    <source>
        <dbReference type="EMBL" id="GEO92988.1"/>
    </source>
</evidence>
<dbReference type="CDD" id="cd06135">
    <property type="entry name" value="Orn"/>
    <property type="match status" value="1"/>
</dbReference>
<accession>A0ABQ0X5T0</accession>
<feature type="domain" description="Exonuclease" evidence="7">
    <location>
        <begin position="17"/>
        <end position="191"/>
    </location>
</feature>
<keyword evidence="9" id="KW-1185">Reference proteome</keyword>
<sequence length="224" mass="24421">MATTNGRANTNGRPNGRIVWIDCEMTGLSLEHDALIEVAALVTDDELNVLGEGVDVVVRPDEAALAQMGEFVRGMHTASGLLEELPRGVSMAEAQEQVLAYLRQWVPEPGKAPLGGNSVGTDRTFLVRDMPEVVAHLHYRVIDVSTIKELARRWYPRAYFQAPAKTGNHRALGDIRDSIDELRYYRRAVFAADPGPDSETARAISAEITASRTGAEPAAETPEA</sequence>
<evidence type="ECO:0000256" key="1">
    <source>
        <dbReference type="ARBA" id="ARBA00009921"/>
    </source>
</evidence>
<dbReference type="Proteomes" id="UP000321155">
    <property type="component" value="Unassembled WGS sequence"/>
</dbReference>
<organism evidence="8 9">
    <name type="scientific">Kocuria flava</name>
    <dbReference type="NCBI Taxonomy" id="446860"/>
    <lineage>
        <taxon>Bacteria</taxon>
        <taxon>Bacillati</taxon>
        <taxon>Actinomycetota</taxon>
        <taxon>Actinomycetes</taxon>
        <taxon>Micrococcales</taxon>
        <taxon>Micrococcaceae</taxon>
        <taxon>Kocuria</taxon>
    </lineage>
</organism>
<keyword evidence="5" id="KW-0963">Cytoplasm</keyword>
<dbReference type="SUPFAM" id="SSF53098">
    <property type="entry name" value="Ribonuclease H-like"/>
    <property type="match status" value="1"/>
</dbReference>
<dbReference type="Gene3D" id="3.30.420.10">
    <property type="entry name" value="Ribonuclease H-like superfamily/Ribonuclease H"/>
    <property type="match status" value="1"/>
</dbReference>
<dbReference type="InterPro" id="IPR013520">
    <property type="entry name" value="Ribonucl_H"/>
</dbReference>
<keyword evidence="2 5" id="KW-0540">Nuclease</keyword>
<evidence type="ECO:0000256" key="2">
    <source>
        <dbReference type="ARBA" id="ARBA00022722"/>
    </source>
</evidence>
<dbReference type="EC" id="3.1.-.-" evidence="5"/>
<feature type="region of interest" description="Disordered" evidence="6">
    <location>
        <begin position="195"/>
        <end position="224"/>
    </location>
</feature>
<dbReference type="InterPro" id="IPR022894">
    <property type="entry name" value="Oligoribonuclease"/>
</dbReference>
<gene>
    <name evidence="5 8" type="primary">orn</name>
    <name evidence="8" type="ORF">KFL01_22940</name>
</gene>
<evidence type="ECO:0000256" key="6">
    <source>
        <dbReference type="SAM" id="MobiDB-lite"/>
    </source>
</evidence>
<feature type="compositionally biased region" description="Low complexity" evidence="6">
    <location>
        <begin position="215"/>
        <end position="224"/>
    </location>
</feature>
<dbReference type="InterPro" id="IPR036397">
    <property type="entry name" value="RNaseH_sf"/>
</dbReference>
<reference evidence="8 9" key="1">
    <citation type="submission" date="2019-07" db="EMBL/GenBank/DDBJ databases">
        <title>Whole genome shotgun sequence of Kocuria flava NBRC 107626.</title>
        <authorList>
            <person name="Hosoyama A."/>
            <person name="Uohara A."/>
            <person name="Ohji S."/>
            <person name="Ichikawa N."/>
        </authorList>
    </citation>
    <scope>NUCLEOTIDE SEQUENCE [LARGE SCALE GENOMIC DNA]</scope>
    <source>
        <strain evidence="8 9">NBRC 107626</strain>
    </source>
</reference>
<comment type="function">
    <text evidence="5">3'-to-5' exoribonuclease specific for small oligoribonucleotides.</text>
</comment>
<name>A0ABQ0X5T0_9MICC</name>
<feature type="active site" evidence="5">
    <location>
        <position position="139"/>
    </location>
</feature>
<evidence type="ECO:0000259" key="7">
    <source>
        <dbReference type="SMART" id="SM00479"/>
    </source>
</evidence>
<dbReference type="NCBIfam" id="NF003765">
    <property type="entry name" value="PRK05359.1"/>
    <property type="match status" value="1"/>
</dbReference>
<comment type="subcellular location">
    <subcellularLocation>
        <location evidence="5">Cytoplasm</location>
    </subcellularLocation>
</comment>
<dbReference type="InterPro" id="IPR012337">
    <property type="entry name" value="RNaseH-like_sf"/>
</dbReference>
<keyword evidence="4 5" id="KW-0269">Exonuclease</keyword>
<evidence type="ECO:0000256" key="5">
    <source>
        <dbReference type="HAMAP-Rule" id="MF_00045"/>
    </source>
</evidence>
<proteinExistence type="inferred from homology"/>